<name>L0KY93_METHD</name>
<dbReference type="GO" id="GO:0051539">
    <property type="term" value="F:4 iron, 4 sulfur cluster binding"/>
    <property type="evidence" value="ECO:0007669"/>
    <property type="project" value="UniProtKB-KW"/>
</dbReference>
<accession>L0KY93</accession>
<gene>
    <name evidence="6" type="ordered locus">Metho_0802</name>
</gene>
<dbReference type="HOGENOM" id="CLU_111491_0_0_2"/>
<sequence>MIENPELQCIDILAREILVAARTAPKAKGKDDLITGILERDEQEILARVMEGMADERGERFAFFKRDARNIRDADTVVLIGLRNAGVAGLNCGACGYKECDLMLEAQKVKTDFEGPQCSIKYMDLGIALGCAAAKAKDLCLDNRIFYSAGTAAIAAEMIKADIAMVIPLSVKGKNIFFDRKWP</sequence>
<dbReference type="PROSITE" id="PS51656">
    <property type="entry name" value="4FE4S"/>
    <property type="match status" value="1"/>
</dbReference>
<dbReference type="KEGG" id="mhz:Metho_0802"/>
<dbReference type="AlphaFoldDB" id="L0KY93"/>
<keyword evidence="4" id="KW-0411">Iron-sulfur</keyword>
<keyword evidence="7" id="KW-1185">Reference proteome</keyword>
<dbReference type="OrthoDB" id="146335at2157"/>
<keyword evidence="2" id="KW-0479">Metal-binding</keyword>
<keyword evidence="3" id="KW-0408">Iron</keyword>
<dbReference type="RefSeq" id="WP_015324215.1">
    <property type="nucleotide sequence ID" value="NC_019977.1"/>
</dbReference>
<evidence type="ECO:0000256" key="1">
    <source>
        <dbReference type="ARBA" id="ARBA00022485"/>
    </source>
</evidence>
<feature type="domain" description="4Fe-4S" evidence="5">
    <location>
        <begin position="73"/>
        <end position="135"/>
    </location>
</feature>
<dbReference type="EMBL" id="CP003362">
    <property type="protein sequence ID" value="AGB49048.1"/>
    <property type="molecule type" value="Genomic_DNA"/>
</dbReference>
<organism evidence="6 7">
    <name type="scientific">Methanomethylovorans hollandica (strain DSM 15978 / NBRC 107637 / DMS1)</name>
    <dbReference type="NCBI Taxonomy" id="867904"/>
    <lineage>
        <taxon>Archaea</taxon>
        <taxon>Methanobacteriati</taxon>
        <taxon>Methanobacteriota</taxon>
        <taxon>Stenosarchaea group</taxon>
        <taxon>Methanomicrobia</taxon>
        <taxon>Methanosarcinales</taxon>
        <taxon>Methanosarcinaceae</taxon>
        <taxon>Methanomethylovorans</taxon>
    </lineage>
</organism>
<evidence type="ECO:0000256" key="2">
    <source>
        <dbReference type="ARBA" id="ARBA00022723"/>
    </source>
</evidence>
<dbReference type="Pfam" id="PF09918">
    <property type="entry name" value="DUF2148"/>
    <property type="match status" value="1"/>
</dbReference>
<reference evidence="7" key="1">
    <citation type="submission" date="2012-02" db="EMBL/GenBank/DDBJ databases">
        <title>Complete sequence of chromosome of Methanomethylovorans hollandica DSM 15978.</title>
        <authorList>
            <person name="Lucas S."/>
            <person name="Copeland A."/>
            <person name="Lapidus A."/>
            <person name="Glavina del Rio T."/>
            <person name="Dalin E."/>
            <person name="Tice H."/>
            <person name="Bruce D."/>
            <person name="Goodwin L."/>
            <person name="Pitluck S."/>
            <person name="Peters L."/>
            <person name="Mikhailova N."/>
            <person name="Held B."/>
            <person name="Kyrpides N."/>
            <person name="Mavromatis K."/>
            <person name="Ivanova N."/>
            <person name="Brettin T."/>
            <person name="Detter J.C."/>
            <person name="Han C."/>
            <person name="Larimer F."/>
            <person name="Land M."/>
            <person name="Hauser L."/>
            <person name="Markowitz V."/>
            <person name="Cheng J.-F."/>
            <person name="Hugenholtz P."/>
            <person name="Woyke T."/>
            <person name="Wu D."/>
            <person name="Spring S."/>
            <person name="Schroeder M."/>
            <person name="Brambilla E."/>
            <person name="Klenk H.-P."/>
            <person name="Eisen J.A."/>
        </authorList>
    </citation>
    <scope>NUCLEOTIDE SEQUENCE [LARGE SCALE GENOMIC DNA]</scope>
    <source>
        <strain evidence="7">DSM 15978 / NBRC 107637 / DMS1</strain>
    </source>
</reference>
<dbReference type="InterPro" id="IPR007202">
    <property type="entry name" value="4Fe-4S_dom"/>
</dbReference>
<dbReference type="Proteomes" id="UP000010866">
    <property type="component" value="Chromosome"/>
</dbReference>
<dbReference type="InterPro" id="IPR019224">
    <property type="entry name" value="DUF2148"/>
</dbReference>
<evidence type="ECO:0000259" key="5">
    <source>
        <dbReference type="PROSITE" id="PS51656"/>
    </source>
</evidence>
<protein>
    <submittedName>
        <fullName evidence="6">Uncharacterized protein containing a ferredoxin domain</fullName>
    </submittedName>
</protein>
<evidence type="ECO:0000313" key="7">
    <source>
        <dbReference type="Proteomes" id="UP000010866"/>
    </source>
</evidence>
<proteinExistence type="predicted"/>
<dbReference type="GeneID" id="14408095"/>
<evidence type="ECO:0000256" key="4">
    <source>
        <dbReference type="ARBA" id="ARBA00023014"/>
    </source>
</evidence>
<evidence type="ECO:0000256" key="3">
    <source>
        <dbReference type="ARBA" id="ARBA00023004"/>
    </source>
</evidence>
<evidence type="ECO:0000313" key="6">
    <source>
        <dbReference type="EMBL" id="AGB49048.1"/>
    </source>
</evidence>
<dbReference type="PANTHER" id="PTHR40101">
    <property type="entry name" value="CONSERVED PROTEIN"/>
    <property type="match status" value="1"/>
</dbReference>
<dbReference type="GO" id="GO:0046872">
    <property type="term" value="F:metal ion binding"/>
    <property type="evidence" value="ECO:0007669"/>
    <property type="project" value="UniProtKB-KW"/>
</dbReference>
<keyword evidence="1" id="KW-0004">4Fe-4S</keyword>
<dbReference type="STRING" id="867904.Metho_0802"/>
<dbReference type="PANTHER" id="PTHR40101:SF1">
    <property type="entry name" value="4FE-4S DOMAIN-CONTAINING PROTEIN"/>
    <property type="match status" value="1"/>
</dbReference>